<feature type="active site" evidence="6">
    <location>
        <position position="571"/>
    </location>
</feature>
<dbReference type="Pfam" id="PF02927">
    <property type="entry name" value="CelD_N"/>
    <property type="match status" value="1"/>
</dbReference>
<evidence type="ECO:0000256" key="7">
    <source>
        <dbReference type="RuleBase" id="RU361166"/>
    </source>
</evidence>
<comment type="caution">
    <text evidence="10">The sequence shown here is derived from an EMBL/GenBank/DDBJ whole genome shotgun (WGS) entry which is preliminary data.</text>
</comment>
<dbReference type="InterPro" id="IPR014756">
    <property type="entry name" value="Ig_E-set"/>
</dbReference>
<evidence type="ECO:0000256" key="5">
    <source>
        <dbReference type="ARBA" id="ARBA00023326"/>
    </source>
</evidence>
<dbReference type="Gene3D" id="2.60.40.10">
    <property type="entry name" value="Immunoglobulins"/>
    <property type="match status" value="1"/>
</dbReference>
<keyword evidence="11" id="KW-1185">Reference proteome</keyword>
<dbReference type="Gene3D" id="1.50.10.10">
    <property type="match status" value="1"/>
</dbReference>
<dbReference type="InterPro" id="IPR012341">
    <property type="entry name" value="6hp_glycosidase-like_sf"/>
</dbReference>
<dbReference type="GO" id="GO:0008810">
    <property type="term" value="F:cellulase activity"/>
    <property type="evidence" value="ECO:0007669"/>
    <property type="project" value="UniProtKB-EC"/>
</dbReference>
<keyword evidence="7" id="KW-0136">Cellulose degradation</keyword>
<evidence type="ECO:0000256" key="2">
    <source>
        <dbReference type="ARBA" id="ARBA00022801"/>
    </source>
</evidence>
<gene>
    <name evidence="10" type="ORF">MYP_327</name>
</gene>
<evidence type="ECO:0000259" key="9">
    <source>
        <dbReference type="Pfam" id="PF02927"/>
    </source>
</evidence>
<dbReference type="PANTHER" id="PTHR22298">
    <property type="entry name" value="ENDO-1,4-BETA-GLUCANASE"/>
    <property type="match status" value="1"/>
</dbReference>
<dbReference type="STRING" id="153721.MYP_327"/>
<comment type="similarity">
    <text evidence="1 6 7">Belongs to the glycosyl hydrolase 9 (cellulase E) family.</text>
</comment>
<dbReference type="PROSITE" id="PS00698">
    <property type="entry name" value="GH9_3"/>
    <property type="match status" value="1"/>
</dbReference>
<dbReference type="InterPro" id="IPR008928">
    <property type="entry name" value="6-hairpin_glycosidase_sf"/>
</dbReference>
<evidence type="ECO:0000256" key="3">
    <source>
        <dbReference type="ARBA" id="ARBA00023277"/>
    </source>
</evidence>
<evidence type="ECO:0000256" key="1">
    <source>
        <dbReference type="ARBA" id="ARBA00007072"/>
    </source>
</evidence>
<dbReference type="SUPFAM" id="SSF81296">
    <property type="entry name" value="E set domains"/>
    <property type="match status" value="1"/>
</dbReference>
<feature type="active site" evidence="6">
    <location>
        <position position="562"/>
    </location>
</feature>
<keyword evidence="3 6" id="KW-0119">Carbohydrate metabolism</keyword>
<dbReference type="GO" id="GO:0030245">
    <property type="term" value="P:cellulose catabolic process"/>
    <property type="evidence" value="ECO:0007669"/>
    <property type="project" value="UniProtKB-KW"/>
</dbReference>
<dbReference type="InterPro" id="IPR013783">
    <property type="entry name" value="Ig-like_fold"/>
</dbReference>
<dbReference type="EMBL" id="BBLT01000001">
    <property type="protein sequence ID" value="GAL83101.1"/>
    <property type="molecule type" value="Genomic_DNA"/>
</dbReference>
<sequence length="593" mass="65603">MIKLVNIKKLALFSLPILLLTPEAQSQSKLTEDIRLNQVGFYPSGPKTAVVVDAPSDKFYVIKENLKDTVFTGQLTPGVVWEHSKENVSKADFSKFKTPGTYRVFVPKLGYSFPFEIKDQVLLPVAKGSMRGYYYQRASIDLLPEFAGKWARPAGHPDDKVMVHGSAATATRPEKFEISSPRGWYDAGDYNKYIVNSGISTYTLLSIYEHFPKFADTLKLNIPESKNNIPDLLDEILWNVRWMLTMQDEDGGVYHKLTNPSFDGYIMPADAKAPRYVVQKGTAATLDFAAVTAQAARVFSKYKKELPGLSDSLKNAAVKAYAWAKKNPNIEYRQSTLNQKFQPGIRTGEYGDSKFEDEFQWAAIELFVTTGKGAYFEDSKLEYSLSGTYSVPNWANVSTLALYTIAQNTKKLAEFENINPDVITNKILTMANKYKENAEKSAYGTPMGTSGGDFNWGSNSNAANQGILLVQAYLISKNKAYLDAAQANMDYLLGRNATAYCFLTGFGGKKVMNPHTRPSEADGIEDPVPGLLAGGPNPGQEDKADCPGSLYPSSAPAKSYIDHKCSYASNEIAINWNAPFVYLSFALEALRGK</sequence>
<feature type="chain" id="PRO_5005108261" description="Endoglucanase" evidence="7">
    <location>
        <begin position="27"/>
        <end position="593"/>
    </location>
</feature>
<name>A0A098L8J8_9BACT</name>
<keyword evidence="4 6" id="KW-0326">Glycosidase</keyword>
<dbReference type="RefSeq" id="WP_045457513.1">
    <property type="nucleotide sequence ID" value="NZ_BBLT01000001.1"/>
</dbReference>
<feature type="signal peptide" evidence="7">
    <location>
        <begin position="1"/>
        <end position="26"/>
    </location>
</feature>
<dbReference type="Proteomes" id="UP000030185">
    <property type="component" value="Unassembled WGS sequence"/>
</dbReference>
<evidence type="ECO:0000256" key="4">
    <source>
        <dbReference type="ARBA" id="ARBA00023295"/>
    </source>
</evidence>
<dbReference type="SUPFAM" id="SSF48208">
    <property type="entry name" value="Six-hairpin glycosidases"/>
    <property type="match status" value="1"/>
</dbReference>
<accession>A0A098L8J8</accession>
<dbReference type="InterPro" id="IPR001701">
    <property type="entry name" value="Glyco_hydro_9"/>
</dbReference>
<protein>
    <recommendedName>
        <fullName evidence="7">Endoglucanase</fullName>
        <ecNumber evidence="7">3.2.1.4</ecNumber>
    </recommendedName>
</protein>
<dbReference type="SMR" id="A0A098L8J8"/>
<proteinExistence type="inferred from homology"/>
<feature type="domain" description="Glycoside hydrolase family 9" evidence="8">
    <location>
        <begin position="126"/>
        <end position="583"/>
    </location>
</feature>
<evidence type="ECO:0000259" key="8">
    <source>
        <dbReference type="Pfam" id="PF00759"/>
    </source>
</evidence>
<feature type="domain" description="Cellulase Ig-like" evidence="9">
    <location>
        <begin position="32"/>
        <end position="108"/>
    </location>
</feature>
<reference evidence="10 11" key="1">
    <citation type="submission" date="2014-09" db="EMBL/GenBank/DDBJ databases">
        <title>Sporocytophaga myxococcoides PG-01 genome sequencing.</title>
        <authorList>
            <person name="Liu L."/>
            <person name="Gao P.J."/>
            <person name="Chen G.J."/>
            <person name="Wang L.S."/>
        </authorList>
    </citation>
    <scope>NUCLEOTIDE SEQUENCE [LARGE SCALE GENOMIC DNA]</scope>
    <source>
        <strain evidence="10 11">PG-01</strain>
    </source>
</reference>
<dbReference type="EC" id="3.2.1.4" evidence="7"/>
<dbReference type="CDD" id="cd02850">
    <property type="entry name" value="E_set_Cellulase_N"/>
    <property type="match status" value="1"/>
</dbReference>
<evidence type="ECO:0000256" key="6">
    <source>
        <dbReference type="PROSITE-ProRule" id="PRU10060"/>
    </source>
</evidence>
<keyword evidence="5 6" id="KW-0624">Polysaccharide degradation</keyword>
<dbReference type="Pfam" id="PF00759">
    <property type="entry name" value="Glyco_hydro_9"/>
    <property type="match status" value="1"/>
</dbReference>
<dbReference type="InterPro" id="IPR033126">
    <property type="entry name" value="Glyco_hydro_9_Asp/Glu_AS"/>
</dbReference>
<evidence type="ECO:0000313" key="11">
    <source>
        <dbReference type="Proteomes" id="UP000030185"/>
    </source>
</evidence>
<dbReference type="AlphaFoldDB" id="A0A098L8J8"/>
<dbReference type="InterPro" id="IPR004197">
    <property type="entry name" value="Cellulase_Ig-like"/>
</dbReference>
<evidence type="ECO:0000313" key="10">
    <source>
        <dbReference type="EMBL" id="GAL83101.1"/>
    </source>
</evidence>
<comment type="catalytic activity">
    <reaction evidence="7">
        <text>Endohydrolysis of (1-&gt;4)-beta-D-glucosidic linkages in cellulose, lichenin and cereal beta-D-glucans.</text>
        <dbReference type="EC" id="3.2.1.4"/>
    </reaction>
</comment>
<organism evidence="10 11">
    <name type="scientific">Sporocytophaga myxococcoides</name>
    <dbReference type="NCBI Taxonomy" id="153721"/>
    <lineage>
        <taxon>Bacteria</taxon>
        <taxon>Pseudomonadati</taxon>
        <taxon>Bacteroidota</taxon>
        <taxon>Cytophagia</taxon>
        <taxon>Cytophagales</taxon>
        <taxon>Cytophagaceae</taxon>
        <taxon>Sporocytophaga</taxon>
    </lineage>
</organism>
<keyword evidence="7" id="KW-0732">Signal</keyword>
<dbReference type="eggNOG" id="COG5297">
    <property type="taxonomic scope" value="Bacteria"/>
</dbReference>
<keyword evidence="2 6" id="KW-0378">Hydrolase</keyword>
<dbReference type="OrthoDB" id="9808897at2"/>